<dbReference type="Pfam" id="PF10431">
    <property type="entry name" value="ClpB_D2-small"/>
    <property type="match status" value="1"/>
</dbReference>
<proteinExistence type="predicted"/>
<protein>
    <recommendedName>
        <fullName evidence="3">Clp ATPase C-terminal domain-containing protein</fullName>
    </recommendedName>
</protein>
<evidence type="ECO:0000256" key="2">
    <source>
        <dbReference type="ARBA" id="ARBA00022840"/>
    </source>
</evidence>
<keyword evidence="2" id="KW-0067">ATP-binding</keyword>
<dbReference type="InterPro" id="IPR019489">
    <property type="entry name" value="Clp_ATPase_C"/>
</dbReference>
<organism evidence="4 5">
    <name type="scientific">Linum trigynum</name>
    <dbReference type="NCBI Taxonomy" id="586398"/>
    <lineage>
        <taxon>Eukaryota</taxon>
        <taxon>Viridiplantae</taxon>
        <taxon>Streptophyta</taxon>
        <taxon>Embryophyta</taxon>
        <taxon>Tracheophyta</taxon>
        <taxon>Spermatophyta</taxon>
        <taxon>Magnoliopsida</taxon>
        <taxon>eudicotyledons</taxon>
        <taxon>Gunneridae</taxon>
        <taxon>Pentapetalae</taxon>
        <taxon>rosids</taxon>
        <taxon>fabids</taxon>
        <taxon>Malpighiales</taxon>
        <taxon>Linaceae</taxon>
        <taxon>Linum</taxon>
    </lineage>
</organism>
<dbReference type="GO" id="GO:0005524">
    <property type="term" value="F:ATP binding"/>
    <property type="evidence" value="ECO:0007669"/>
    <property type="project" value="UniProtKB-KW"/>
</dbReference>
<dbReference type="EMBL" id="OZ034817">
    <property type="protein sequence ID" value="CAL1384893.1"/>
    <property type="molecule type" value="Genomic_DNA"/>
</dbReference>
<dbReference type="InterPro" id="IPR050130">
    <property type="entry name" value="ClpA_ClpB"/>
</dbReference>
<dbReference type="GO" id="GO:0005737">
    <property type="term" value="C:cytoplasm"/>
    <property type="evidence" value="ECO:0007669"/>
    <property type="project" value="TreeGrafter"/>
</dbReference>
<keyword evidence="5" id="KW-1185">Reference proteome</keyword>
<gene>
    <name evidence="4" type="ORF">LTRI10_LOCUS26064</name>
</gene>
<name>A0AAV2EH34_9ROSI</name>
<dbReference type="SMART" id="SM01086">
    <property type="entry name" value="ClpB_D2-small"/>
    <property type="match status" value="1"/>
</dbReference>
<keyword evidence="1" id="KW-0547">Nucleotide-binding</keyword>
<dbReference type="PANTHER" id="PTHR11638">
    <property type="entry name" value="ATP-DEPENDENT CLP PROTEASE"/>
    <property type="match status" value="1"/>
</dbReference>
<reference evidence="4 5" key="1">
    <citation type="submission" date="2024-04" db="EMBL/GenBank/DDBJ databases">
        <authorList>
            <person name="Fracassetti M."/>
        </authorList>
    </citation>
    <scope>NUCLEOTIDE SEQUENCE [LARGE SCALE GENOMIC DNA]</scope>
</reference>
<dbReference type="AlphaFoldDB" id="A0AAV2EH34"/>
<evidence type="ECO:0000256" key="1">
    <source>
        <dbReference type="ARBA" id="ARBA00022741"/>
    </source>
</evidence>
<dbReference type="Gene3D" id="1.10.8.60">
    <property type="match status" value="1"/>
</dbReference>
<evidence type="ECO:0000313" key="5">
    <source>
        <dbReference type="Proteomes" id="UP001497516"/>
    </source>
</evidence>
<sequence>MLADSDVRQGISQDLTGIFRAQLLCRIEEIVLFRMLAKEDLMRMVEVMVRELADRMKKSKSIEVEVTDELKNRVITVGRGAKELKWAFSRLVEDPLADRFLKDNLHYRGGVRSFLRVSVYVSCIYIQESDWRIWLGLLVETIIFSESLFKSPASASGF</sequence>
<dbReference type="GO" id="GO:0016887">
    <property type="term" value="F:ATP hydrolysis activity"/>
    <property type="evidence" value="ECO:0007669"/>
    <property type="project" value="TreeGrafter"/>
</dbReference>
<dbReference type="Proteomes" id="UP001497516">
    <property type="component" value="Chromosome 4"/>
</dbReference>
<accession>A0AAV2EH34</accession>
<feature type="domain" description="Clp ATPase C-terminal" evidence="3">
    <location>
        <begin position="36"/>
        <end position="119"/>
    </location>
</feature>
<dbReference type="GO" id="GO:0034605">
    <property type="term" value="P:cellular response to heat"/>
    <property type="evidence" value="ECO:0007669"/>
    <property type="project" value="TreeGrafter"/>
</dbReference>
<evidence type="ECO:0000313" key="4">
    <source>
        <dbReference type="EMBL" id="CAL1384893.1"/>
    </source>
</evidence>
<evidence type="ECO:0000259" key="3">
    <source>
        <dbReference type="SMART" id="SM01086"/>
    </source>
</evidence>
<dbReference type="PANTHER" id="PTHR11638:SF189">
    <property type="entry name" value="CLP R DOMAIN-CONTAINING PROTEIN"/>
    <property type="match status" value="1"/>
</dbReference>